<name>Q7MBW7_VIBVY</name>
<dbReference type="KEGG" id="vvy:VVA1619"/>
<dbReference type="HOGENOM" id="CLU_2588831_0_0_6"/>
<reference evidence="1 2" key="1">
    <citation type="journal article" date="2003" name="Genome Res.">
        <title>Comparative genome analysis of Vibrio vulnificus, a marine pathogen.</title>
        <authorList>
            <person name="Chen C.Y."/>
            <person name="Wu K.M."/>
            <person name="Chang Y.C."/>
            <person name="Chang C.H."/>
            <person name="Tsai H.C."/>
            <person name="Liao T.L."/>
            <person name="Liu Y.M."/>
            <person name="Chen H.J."/>
            <person name="Shen A.B."/>
            <person name="Li J.C."/>
            <person name="Su T.L."/>
            <person name="Shao C.P."/>
            <person name="Lee C.T."/>
            <person name="Hor L.I."/>
            <person name="Tsai S.F."/>
        </authorList>
    </citation>
    <scope>NUCLEOTIDE SEQUENCE [LARGE SCALE GENOMIC DNA]</scope>
    <source>
        <strain evidence="1 2">YJ016</strain>
    </source>
</reference>
<sequence length="80" mass="9071">MTFGNHFKKGKSSDSWRCFTARITIPLTTVDFKWEDDGVLLTKKRRLLTVKQWPLTPLVGPHKTPLLRCLAGSRGMLKSG</sequence>
<evidence type="ECO:0000313" key="2">
    <source>
        <dbReference type="Proteomes" id="UP000002675"/>
    </source>
</evidence>
<dbReference type="AlphaFoldDB" id="Q7MBW7"/>
<evidence type="ECO:0000313" key="1">
    <source>
        <dbReference type="EMBL" id="BAC97646.1"/>
    </source>
</evidence>
<accession>Q7MBW7</accession>
<dbReference type="Proteomes" id="UP000002675">
    <property type="component" value="Chromosome II"/>
</dbReference>
<organism evidence="1 2">
    <name type="scientific">Vibrio vulnificus (strain YJ016)</name>
    <dbReference type="NCBI Taxonomy" id="196600"/>
    <lineage>
        <taxon>Bacteria</taxon>
        <taxon>Pseudomonadati</taxon>
        <taxon>Pseudomonadota</taxon>
        <taxon>Gammaproteobacteria</taxon>
        <taxon>Vibrionales</taxon>
        <taxon>Vibrionaceae</taxon>
        <taxon>Vibrio</taxon>
    </lineage>
</organism>
<gene>
    <name evidence="1" type="ordered locus">VVA1619</name>
</gene>
<protein>
    <submittedName>
        <fullName evidence="1">Uncharacterized protein</fullName>
    </submittedName>
</protein>
<proteinExistence type="predicted"/>
<dbReference type="EMBL" id="BA000038">
    <property type="protein sequence ID" value="BAC97646.1"/>
    <property type="molecule type" value="Genomic_DNA"/>
</dbReference>